<evidence type="ECO:0000313" key="2">
    <source>
        <dbReference type="Proteomes" id="UP001160148"/>
    </source>
</evidence>
<keyword evidence="2" id="KW-1185">Reference proteome</keyword>
<proteinExistence type="predicted"/>
<dbReference type="AlphaFoldDB" id="A0AAV0Y8V2"/>
<name>A0AAV0Y8V2_9HEMI</name>
<dbReference type="PANTHER" id="PTHR33053:SF24">
    <property type="entry name" value="TRANSPOSASE DOMAIN-CONTAINING PROTEIN"/>
    <property type="match status" value="1"/>
</dbReference>
<organism evidence="1 2">
    <name type="scientific">Macrosiphum euphorbiae</name>
    <name type="common">potato aphid</name>
    <dbReference type="NCBI Taxonomy" id="13131"/>
    <lineage>
        <taxon>Eukaryota</taxon>
        <taxon>Metazoa</taxon>
        <taxon>Ecdysozoa</taxon>
        <taxon>Arthropoda</taxon>
        <taxon>Hexapoda</taxon>
        <taxon>Insecta</taxon>
        <taxon>Pterygota</taxon>
        <taxon>Neoptera</taxon>
        <taxon>Paraneoptera</taxon>
        <taxon>Hemiptera</taxon>
        <taxon>Sternorrhyncha</taxon>
        <taxon>Aphidomorpha</taxon>
        <taxon>Aphidoidea</taxon>
        <taxon>Aphididae</taxon>
        <taxon>Macrosiphini</taxon>
        <taxon>Macrosiphum</taxon>
    </lineage>
</organism>
<evidence type="ECO:0000313" key="1">
    <source>
        <dbReference type="EMBL" id="CAI6376592.1"/>
    </source>
</evidence>
<gene>
    <name evidence="1" type="ORF">MEUPH1_LOCUS29942</name>
</gene>
<dbReference type="Proteomes" id="UP001160148">
    <property type="component" value="Unassembled WGS sequence"/>
</dbReference>
<protein>
    <submittedName>
        <fullName evidence="1">Uncharacterized protein</fullName>
    </submittedName>
</protein>
<reference evidence="1 2" key="1">
    <citation type="submission" date="2023-01" db="EMBL/GenBank/DDBJ databases">
        <authorList>
            <person name="Whitehead M."/>
        </authorList>
    </citation>
    <scope>NUCLEOTIDE SEQUENCE [LARGE SCALE GENOMIC DNA]</scope>
</reference>
<accession>A0AAV0Y8V2</accession>
<dbReference type="PANTHER" id="PTHR33053">
    <property type="entry name" value="PROTEIN, PUTATIVE-RELATED"/>
    <property type="match status" value="1"/>
</dbReference>
<dbReference type="EMBL" id="CARXXK010001517">
    <property type="protein sequence ID" value="CAI6376592.1"/>
    <property type="molecule type" value="Genomic_DNA"/>
</dbReference>
<comment type="caution">
    <text evidence="1">The sequence shown here is derived from an EMBL/GenBank/DDBJ whole genome shotgun (WGS) entry which is preliminary data.</text>
</comment>
<sequence length="129" mass="15099">MIILLSPDYGHYINIARKLLDNFIKQFEILYGCHLISHNVHGLSHICDDYIKFGALDNCSTFPFENYMSTLKNLIRKPDKPLIQVVKRCNEINLLKPHFQNETPQLSIFLDLIKMDHLQKIYKDTSSPH</sequence>